<reference evidence="1 2" key="1">
    <citation type="submission" date="2014-03" db="EMBL/GenBank/DDBJ databases">
        <title>Draft Genome Sequences of Four Burkholderia Strains.</title>
        <authorList>
            <person name="Liu X.Y."/>
            <person name="Li C.X."/>
            <person name="Xu J.H."/>
        </authorList>
    </citation>
    <scope>NUCLEOTIDE SEQUENCE [LARGE SCALE GENOMIC DNA]</scope>
    <source>
        <strain evidence="1 2">OP-1</strain>
    </source>
</reference>
<evidence type="ECO:0000313" key="1">
    <source>
        <dbReference type="EMBL" id="KDR25451.1"/>
    </source>
</evidence>
<proteinExistence type="predicted"/>
<dbReference type="RefSeq" id="WP_034474036.1">
    <property type="nucleotide sequence ID" value="NZ_JFHD01000047.1"/>
</dbReference>
<accession>A0A656Q8X4</accession>
<dbReference type="EMBL" id="JFHD01000047">
    <property type="protein sequence ID" value="KDR25451.1"/>
    <property type="molecule type" value="Genomic_DNA"/>
</dbReference>
<comment type="caution">
    <text evidence="1">The sequence shown here is derived from an EMBL/GenBank/DDBJ whole genome shotgun (WGS) entry which is preliminary data.</text>
</comment>
<keyword evidence="2" id="KW-1185">Reference proteome</keyword>
<protein>
    <recommendedName>
        <fullName evidence="3">Morphogenetic protein</fullName>
    </recommendedName>
</protein>
<sequence length="238" mass="26979">MKERPILFSGPMVRALLEGRKTQTRRVVKLPHSNPLGQWEPTTIGGLTGGRTKDGQTIPEQGAIWHTRTGDCLMCPYGAPGDRLWVRETFSTDFRNHYPFDDVWYAADDDRRNEIEVRDGVKGIYSPEHREHVPFRWRPSIHMPRAASRITLEITSVRAERLHDISEADAANEGLHMLPASGRYVVQKGEQYFGGADRDARVVFADLWDRINGAGAWDVNPWVWAVTFTVIKATGEKA</sequence>
<gene>
    <name evidence="1" type="ORF">BG60_28450</name>
</gene>
<dbReference type="Proteomes" id="UP000027451">
    <property type="component" value="Unassembled WGS sequence"/>
</dbReference>
<evidence type="ECO:0000313" key="2">
    <source>
        <dbReference type="Proteomes" id="UP000027451"/>
    </source>
</evidence>
<organism evidence="1 2">
    <name type="scientific">Caballeronia zhejiangensis</name>
    <dbReference type="NCBI Taxonomy" id="871203"/>
    <lineage>
        <taxon>Bacteria</taxon>
        <taxon>Pseudomonadati</taxon>
        <taxon>Pseudomonadota</taxon>
        <taxon>Betaproteobacteria</taxon>
        <taxon>Burkholderiales</taxon>
        <taxon>Burkholderiaceae</taxon>
        <taxon>Caballeronia</taxon>
    </lineage>
</organism>
<evidence type="ECO:0008006" key="3">
    <source>
        <dbReference type="Google" id="ProtNLM"/>
    </source>
</evidence>
<dbReference type="AlphaFoldDB" id="A0A656Q8X4"/>
<name>A0A656Q8X4_9BURK</name>